<dbReference type="InterPro" id="IPR016036">
    <property type="entry name" value="Malonyl_transacylase_ACP-bd"/>
</dbReference>
<sequence length="303" mass="32647">MGKIVFMFAGQGSQYTGMGKELGDCSKAAKAVFDMVDRIRPGTSALCFTGQKSALDQTVNTQPCVFAVDLAAACAVREAGIIPDFAAGFSLGEIAAVGYAGILTQQDAFALVCERARLMDQAAGRRQGVMAAVLKLPAEQVEKLCRQFENTWPVNYNSPLQTVVAMAQENLEAFCNAVREQKGKAIQLAVSGAFHCPFMHSAAQGLDVYLKNAAWGRPGIPIYANATAQPYEDDCRALLTKQVQSPVYWQKTVENLVAQGADTFIEVGPGKTLCGLVKKIDTQARVFHVEDAQTLAQVKEELL</sequence>
<evidence type="ECO:0000256" key="2">
    <source>
        <dbReference type="ARBA" id="ARBA00023315"/>
    </source>
</evidence>
<evidence type="ECO:0000256" key="4">
    <source>
        <dbReference type="PIRNR" id="PIRNR000446"/>
    </source>
</evidence>
<dbReference type="Pfam" id="PF00698">
    <property type="entry name" value="Acyl_transf_1"/>
    <property type="match status" value="1"/>
</dbReference>
<comment type="caution">
    <text evidence="7">The sequence shown here is derived from an EMBL/GenBank/DDBJ whole genome shotgun (WGS) entry which is preliminary data.</text>
</comment>
<dbReference type="GO" id="GO:0005829">
    <property type="term" value="C:cytosol"/>
    <property type="evidence" value="ECO:0007669"/>
    <property type="project" value="TreeGrafter"/>
</dbReference>
<dbReference type="Gene3D" id="3.30.70.250">
    <property type="entry name" value="Malonyl-CoA ACP transacylase, ACP-binding"/>
    <property type="match status" value="1"/>
</dbReference>
<dbReference type="SMART" id="SM00827">
    <property type="entry name" value="PKS_AT"/>
    <property type="match status" value="1"/>
</dbReference>
<feature type="domain" description="Malonyl-CoA:ACP transacylase (MAT)" evidence="6">
    <location>
        <begin position="7"/>
        <end position="301"/>
    </location>
</feature>
<dbReference type="InterPro" id="IPR024925">
    <property type="entry name" value="Malonyl_CoA-ACP_transAc"/>
</dbReference>
<keyword evidence="1 4" id="KW-0808">Transferase</keyword>
<dbReference type="PANTHER" id="PTHR42681:SF1">
    <property type="entry name" value="MALONYL-COA-ACYL CARRIER PROTEIN TRANSACYLASE, MITOCHONDRIAL"/>
    <property type="match status" value="1"/>
</dbReference>
<evidence type="ECO:0000313" key="7">
    <source>
        <dbReference type="EMBL" id="HIQ80004.1"/>
    </source>
</evidence>
<dbReference type="Gene3D" id="3.40.366.10">
    <property type="entry name" value="Malonyl-Coenzyme A Acyl Carrier Protein, domain 2"/>
    <property type="match status" value="1"/>
</dbReference>
<dbReference type="InterPro" id="IPR016035">
    <property type="entry name" value="Acyl_Trfase/lysoPLipase"/>
</dbReference>
<organism evidence="7 8">
    <name type="scientific">Candidatus Scatavimonas merdigallinarum</name>
    <dbReference type="NCBI Taxonomy" id="2840914"/>
    <lineage>
        <taxon>Bacteria</taxon>
        <taxon>Bacillati</taxon>
        <taxon>Bacillota</taxon>
        <taxon>Clostridia</taxon>
        <taxon>Eubacteriales</taxon>
        <taxon>Oscillospiraceae</taxon>
        <taxon>Oscillospiraceae incertae sedis</taxon>
        <taxon>Candidatus Scatavimonas</taxon>
    </lineage>
</organism>
<dbReference type="EMBL" id="DVFW01000013">
    <property type="protein sequence ID" value="HIQ80004.1"/>
    <property type="molecule type" value="Genomic_DNA"/>
</dbReference>
<dbReference type="Proteomes" id="UP000886787">
    <property type="component" value="Unassembled WGS sequence"/>
</dbReference>
<feature type="active site" evidence="5">
    <location>
        <position position="90"/>
    </location>
</feature>
<reference evidence="7" key="1">
    <citation type="submission" date="2020-10" db="EMBL/GenBank/DDBJ databases">
        <authorList>
            <person name="Gilroy R."/>
        </authorList>
    </citation>
    <scope>NUCLEOTIDE SEQUENCE</scope>
    <source>
        <strain evidence="7">ChiSjej1B19-3389</strain>
    </source>
</reference>
<dbReference type="PIRSF" id="PIRSF000446">
    <property type="entry name" value="Mct"/>
    <property type="match status" value="1"/>
</dbReference>
<dbReference type="GO" id="GO:0004314">
    <property type="term" value="F:[acyl-carrier-protein] S-malonyltransferase activity"/>
    <property type="evidence" value="ECO:0007669"/>
    <property type="project" value="UniProtKB-EC"/>
</dbReference>
<dbReference type="GO" id="GO:0006633">
    <property type="term" value="P:fatty acid biosynthetic process"/>
    <property type="evidence" value="ECO:0007669"/>
    <property type="project" value="TreeGrafter"/>
</dbReference>
<evidence type="ECO:0000313" key="8">
    <source>
        <dbReference type="Proteomes" id="UP000886787"/>
    </source>
</evidence>
<evidence type="ECO:0000256" key="5">
    <source>
        <dbReference type="PIRSR" id="PIRSR000446-1"/>
    </source>
</evidence>
<gene>
    <name evidence="7" type="ORF">IAD32_01805</name>
</gene>
<evidence type="ECO:0000256" key="3">
    <source>
        <dbReference type="ARBA" id="ARBA00048462"/>
    </source>
</evidence>
<evidence type="ECO:0000256" key="1">
    <source>
        <dbReference type="ARBA" id="ARBA00022679"/>
    </source>
</evidence>
<keyword evidence="2 4" id="KW-0012">Acyltransferase</keyword>
<dbReference type="SUPFAM" id="SSF55048">
    <property type="entry name" value="Probable ACP-binding domain of malonyl-CoA ACP transacylase"/>
    <property type="match status" value="1"/>
</dbReference>
<dbReference type="InterPro" id="IPR014043">
    <property type="entry name" value="Acyl_transferase_dom"/>
</dbReference>
<dbReference type="SUPFAM" id="SSF52151">
    <property type="entry name" value="FabD/lysophospholipase-like"/>
    <property type="match status" value="1"/>
</dbReference>
<accession>A0A9D0ZGR2</accession>
<feature type="active site" evidence="5">
    <location>
        <position position="195"/>
    </location>
</feature>
<comment type="catalytic activity">
    <reaction evidence="3 4">
        <text>holo-[ACP] + malonyl-CoA = malonyl-[ACP] + CoA</text>
        <dbReference type="Rhea" id="RHEA:41792"/>
        <dbReference type="Rhea" id="RHEA-COMP:9623"/>
        <dbReference type="Rhea" id="RHEA-COMP:9685"/>
        <dbReference type="ChEBI" id="CHEBI:57287"/>
        <dbReference type="ChEBI" id="CHEBI:57384"/>
        <dbReference type="ChEBI" id="CHEBI:64479"/>
        <dbReference type="ChEBI" id="CHEBI:78449"/>
        <dbReference type="EC" id="2.3.1.39"/>
    </reaction>
</comment>
<reference evidence="7" key="2">
    <citation type="journal article" date="2021" name="PeerJ">
        <title>Extensive microbial diversity within the chicken gut microbiome revealed by metagenomics and culture.</title>
        <authorList>
            <person name="Gilroy R."/>
            <person name="Ravi A."/>
            <person name="Getino M."/>
            <person name="Pursley I."/>
            <person name="Horton D.L."/>
            <person name="Alikhan N.F."/>
            <person name="Baker D."/>
            <person name="Gharbi K."/>
            <person name="Hall N."/>
            <person name="Watson M."/>
            <person name="Adriaenssens E.M."/>
            <person name="Foster-Nyarko E."/>
            <person name="Jarju S."/>
            <person name="Secka A."/>
            <person name="Antonio M."/>
            <person name="Oren A."/>
            <person name="Chaudhuri R.R."/>
            <person name="La Ragione R."/>
            <person name="Hildebrand F."/>
            <person name="Pallen M.J."/>
        </authorList>
    </citation>
    <scope>NUCLEOTIDE SEQUENCE</scope>
    <source>
        <strain evidence="7">ChiSjej1B19-3389</strain>
    </source>
</reference>
<protein>
    <recommendedName>
        <fullName evidence="4">Malonyl CoA-acyl carrier protein transacylase</fullName>
        <ecNumber evidence="4">2.3.1.39</ecNumber>
    </recommendedName>
</protein>
<comment type="similarity">
    <text evidence="4">Belongs to the fabD family.</text>
</comment>
<evidence type="ECO:0000259" key="6">
    <source>
        <dbReference type="SMART" id="SM00827"/>
    </source>
</evidence>
<dbReference type="AlphaFoldDB" id="A0A9D0ZGR2"/>
<dbReference type="EC" id="2.3.1.39" evidence="4"/>
<dbReference type="InterPro" id="IPR001227">
    <property type="entry name" value="Ac_transferase_dom_sf"/>
</dbReference>
<name>A0A9D0ZGR2_9FIRM</name>
<dbReference type="PANTHER" id="PTHR42681">
    <property type="entry name" value="MALONYL-COA-ACYL CARRIER PROTEIN TRANSACYLASE, MITOCHONDRIAL"/>
    <property type="match status" value="1"/>
</dbReference>
<dbReference type="InterPro" id="IPR050858">
    <property type="entry name" value="Mal-CoA-ACP_Trans/PKS_FabD"/>
</dbReference>
<proteinExistence type="inferred from homology"/>